<sequence length="303" mass="33882">MNNEEIIQRINELREKRGKNLKSSNENVCETDANADLNADAAVNLTEKSGAGSAANLSQKPSPKPSVATARNKQSFKDADLRAPRNNRSTPKILPLVVVCIVAIFIAIKAPFRTEILNKTRIPINQANEDTNKNPKEISIHTKDGTLKMKNPVRFREDCDGGDGDACAVLSSLLLLNGEISQEGAKDLLKKGCYELNGGESCTRLAGYEDRDSQESRKLYKKACKLGNGEGCFMFGYVAYFDDDDKETGTRYFERSCELRFAEACYFLVGIYSNDPAKSQRYQALFEKYQQENDDAIISFRRR</sequence>
<proteinExistence type="predicted"/>
<accession>C8PG05</accession>
<dbReference type="InterPro" id="IPR040239">
    <property type="entry name" value="HcpB-like"/>
</dbReference>
<evidence type="ECO:0000256" key="1">
    <source>
        <dbReference type="SAM" id="MobiDB-lite"/>
    </source>
</evidence>
<feature type="transmembrane region" description="Helical" evidence="2">
    <location>
        <begin position="93"/>
        <end position="112"/>
    </location>
</feature>
<keyword evidence="2" id="KW-1133">Transmembrane helix</keyword>
<evidence type="ECO:0000313" key="3">
    <source>
        <dbReference type="EMBL" id="EEV18043.1"/>
    </source>
</evidence>
<dbReference type="PANTHER" id="PTHR13891:SF1">
    <property type="entry name" value="CYTOCHROME C OXIDASE ASSEMBLY FACTOR 7"/>
    <property type="match status" value="1"/>
</dbReference>
<protein>
    <submittedName>
        <fullName evidence="3">Uncharacterized protein</fullName>
    </submittedName>
</protein>
<feature type="region of interest" description="Disordered" evidence="1">
    <location>
        <begin position="50"/>
        <end position="87"/>
    </location>
</feature>
<dbReference type="RefSeq" id="WP_005870306.1">
    <property type="nucleotide sequence ID" value="NZ_ACYG01000019.1"/>
</dbReference>
<evidence type="ECO:0000313" key="4">
    <source>
        <dbReference type="Proteomes" id="UP000005709"/>
    </source>
</evidence>
<dbReference type="Gene3D" id="1.25.40.10">
    <property type="entry name" value="Tetratricopeptide repeat domain"/>
    <property type="match status" value="1"/>
</dbReference>
<keyword evidence="2" id="KW-0472">Membrane</keyword>
<keyword evidence="2" id="KW-0812">Transmembrane</keyword>
<keyword evidence="4" id="KW-1185">Reference proteome</keyword>
<reference evidence="3 4" key="1">
    <citation type="submission" date="2009-07" db="EMBL/GenBank/DDBJ databases">
        <authorList>
            <person name="Madupu R."/>
            <person name="Sebastian Y."/>
            <person name="Durkin A.S."/>
            <person name="Torralba M."/>
            <person name="Methe B."/>
            <person name="Sutton G.G."/>
            <person name="Strausberg R.L."/>
            <person name="Nelson K.E."/>
        </authorList>
    </citation>
    <scope>NUCLEOTIDE SEQUENCE [LARGE SCALE GENOMIC DNA]</scope>
    <source>
        <strain evidence="3 4">RM3268</strain>
    </source>
</reference>
<comment type="caution">
    <text evidence="3">The sequence shown here is derived from an EMBL/GenBank/DDBJ whole genome shotgun (WGS) entry which is preliminary data.</text>
</comment>
<gene>
    <name evidence="3" type="ORF">CAMGR0001_0798</name>
</gene>
<organism evidence="3 4">
    <name type="scientific">Campylobacter gracilis RM3268</name>
    <dbReference type="NCBI Taxonomy" id="553220"/>
    <lineage>
        <taxon>Bacteria</taxon>
        <taxon>Pseudomonadati</taxon>
        <taxon>Campylobacterota</taxon>
        <taxon>Epsilonproteobacteria</taxon>
        <taxon>Campylobacterales</taxon>
        <taxon>Campylobacteraceae</taxon>
        <taxon>Campylobacter</taxon>
    </lineage>
</organism>
<dbReference type="AlphaFoldDB" id="C8PG05"/>
<name>C8PG05_9BACT</name>
<dbReference type="Proteomes" id="UP000005709">
    <property type="component" value="Unassembled WGS sequence"/>
</dbReference>
<evidence type="ECO:0000256" key="2">
    <source>
        <dbReference type="SAM" id="Phobius"/>
    </source>
</evidence>
<dbReference type="EMBL" id="ACYG01000019">
    <property type="protein sequence ID" value="EEV18043.1"/>
    <property type="molecule type" value="Genomic_DNA"/>
</dbReference>
<dbReference type="PANTHER" id="PTHR13891">
    <property type="entry name" value="CYTOCHROME C OXIDASE ASSEMBLY FACTOR 7"/>
    <property type="match status" value="1"/>
</dbReference>
<dbReference type="SUPFAM" id="SSF81901">
    <property type="entry name" value="HCP-like"/>
    <property type="match status" value="1"/>
</dbReference>
<dbReference type="OrthoDB" id="9772133at2"/>
<dbReference type="InterPro" id="IPR011990">
    <property type="entry name" value="TPR-like_helical_dom_sf"/>
</dbReference>